<dbReference type="EMBL" id="WTYC01000003">
    <property type="protein sequence ID" value="MXO48299.1"/>
    <property type="molecule type" value="Genomic_DNA"/>
</dbReference>
<feature type="transmembrane region" description="Helical" evidence="1">
    <location>
        <begin position="12"/>
        <end position="40"/>
    </location>
</feature>
<proteinExistence type="predicted"/>
<dbReference type="AlphaFoldDB" id="A0A844XSC2"/>
<reference evidence="2 3" key="1">
    <citation type="submission" date="2019-12" db="EMBL/GenBank/DDBJ databases">
        <title>Genomic-based taxomic classification of the family Erythrobacteraceae.</title>
        <authorList>
            <person name="Xu L."/>
        </authorList>
    </citation>
    <scope>NUCLEOTIDE SEQUENCE [LARGE SCALE GENOMIC DNA]</scope>
    <source>
        <strain evidence="2 3">DSM 17792</strain>
    </source>
</reference>
<protein>
    <submittedName>
        <fullName evidence="2">Uncharacterized protein</fullName>
    </submittedName>
</protein>
<keyword evidence="1" id="KW-0472">Membrane</keyword>
<dbReference type="RefSeq" id="WP_160727832.1">
    <property type="nucleotide sequence ID" value="NZ_WTYC01000003.1"/>
</dbReference>
<sequence length="84" mass="8928">MSTDTKPSRGLIGFLLLGPIVFAIVAVLAMLFGAAAGWLGEFISPQVFERLTALVFGEAIPGWQFGAMLGFVGGFLRASLPKQR</sequence>
<feature type="transmembrane region" description="Helical" evidence="1">
    <location>
        <begin position="60"/>
        <end position="80"/>
    </location>
</feature>
<comment type="caution">
    <text evidence="2">The sequence shown here is derived from an EMBL/GenBank/DDBJ whole genome shotgun (WGS) entry which is preliminary data.</text>
</comment>
<accession>A0A844XSC2</accession>
<organism evidence="2 3">
    <name type="scientific">Qipengyuania vulgaris</name>
    <dbReference type="NCBI Taxonomy" id="291985"/>
    <lineage>
        <taxon>Bacteria</taxon>
        <taxon>Pseudomonadati</taxon>
        <taxon>Pseudomonadota</taxon>
        <taxon>Alphaproteobacteria</taxon>
        <taxon>Sphingomonadales</taxon>
        <taxon>Erythrobacteraceae</taxon>
        <taxon>Qipengyuania</taxon>
    </lineage>
</organism>
<gene>
    <name evidence="2" type="ORF">GRI69_08525</name>
</gene>
<keyword evidence="3" id="KW-1185">Reference proteome</keyword>
<keyword evidence="1" id="KW-1133">Transmembrane helix</keyword>
<evidence type="ECO:0000313" key="2">
    <source>
        <dbReference type="EMBL" id="MXO48299.1"/>
    </source>
</evidence>
<name>A0A844XSC2_9SPHN</name>
<evidence type="ECO:0000256" key="1">
    <source>
        <dbReference type="SAM" id="Phobius"/>
    </source>
</evidence>
<evidence type="ECO:0000313" key="3">
    <source>
        <dbReference type="Proteomes" id="UP000448199"/>
    </source>
</evidence>
<dbReference type="OrthoDB" id="7411065at2"/>
<dbReference type="Proteomes" id="UP000448199">
    <property type="component" value="Unassembled WGS sequence"/>
</dbReference>
<keyword evidence="1" id="KW-0812">Transmembrane</keyword>